<proteinExistence type="inferred from homology"/>
<comment type="caution">
    <text evidence="8">The sequence shown here is derived from an EMBL/GenBank/DDBJ whole genome shotgun (WGS) entry which is preliminary data.</text>
</comment>
<evidence type="ECO:0000256" key="2">
    <source>
        <dbReference type="ARBA" id="ARBA00007742"/>
    </source>
</evidence>
<evidence type="ECO:0000256" key="1">
    <source>
        <dbReference type="ARBA" id="ARBA00004141"/>
    </source>
</evidence>
<dbReference type="PROSITE" id="PS50244">
    <property type="entry name" value="S5A_REDUCTASE"/>
    <property type="match status" value="1"/>
</dbReference>
<dbReference type="AlphaFoldDB" id="A0AAV9WS95"/>
<keyword evidence="4 6" id="KW-1133">Transmembrane helix</keyword>
<dbReference type="InterPro" id="IPR039357">
    <property type="entry name" value="SRD5A/TECR"/>
</dbReference>
<keyword evidence="5 6" id="KW-0472">Membrane</keyword>
<dbReference type="GO" id="GO:0016627">
    <property type="term" value="F:oxidoreductase activity, acting on the CH-CH group of donors"/>
    <property type="evidence" value="ECO:0007669"/>
    <property type="project" value="InterPro"/>
</dbReference>
<evidence type="ECO:0000256" key="5">
    <source>
        <dbReference type="ARBA" id="ARBA00023136"/>
    </source>
</evidence>
<evidence type="ECO:0000259" key="7">
    <source>
        <dbReference type="Pfam" id="PF02544"/>
    </source>
</evidence>
<name>A0AAV9WS95_9PEZI</name>
<keyword evidence="9" id="KW-1185">Reference proteome</keyword>
<reference evidence="8 9" key="1">
    <citation type="submission" date="2019-10" db="EMBL/GenBank/DDBJ databases">
        <authorList>
            <person name="Palmer J.M."/>
        </authorList>
    </citation>
    <scope>NUCLEOTIDE SEQUENCE [LARGE SCALE GENOMIC DNA]</scope>
    <source>
        <strain evidence="8 9">TWF694</strain>
    </source>
</reference>
<gene>
    <name evidence="8" type="ORF">TWF694_005900</name>
</gene>
<dbReference type="GO" id="GO:0016020">
    <property type="term" value="C:membrane"/>
    <property type="evidence" value="ECO:0007669"/>
    <property type="project" value="UniProtKB-SubCell"/>
</dbReference>
<organism evidence="8 9">
    <name type="scientific">Orbilia ellipsospora</name>
    <dbReference type="NCBI Taxonomy" id="2528407"/>
    <lineage>
        <taxon>Eukaryota</taxon>
        <taxon>Fungi</taxon>
        <taxon>Dikarya</taxon>
        <taxon>Ascomycota</taxon>
        <taxon>Pezizomycotina</taxon>
        <taxon>Orbiliomycetes</taxon>
        <taxon>Orbiliales</taxon>
        <taxon>Orbiliaceae</taxon>
        <taxon>Orbilia</taxon>
    </lineage>
</organism>
<feature type="transmembrane region" description="Helical" evidence="6">
    <location>
        <begin position="159"/>
        <end position="179"/>
    </location>
</feature>
<dbReference type="InterPro" id="IPR001104">
    <property type="entry name" value="3-oxo-5_a-steroid_4-DH_C"/>
</dbReference>
<comment type="similarity">
    <text evidence="2">Belongs to the steroid 5-alpha reductase family.</text>
</comment>
<evidence type="ECO:0000256" key="4">
    <source>
        <dbReference type="ARBA" id="ARBA00022989"/>
    </source>
</evidence>
<dbReference type="PANTHER" id="PTHR10556">
    <property type="entry name" value="3-OXO-5-ALPHA-STEROID 4-DEHYDROGENASE"/>
    <property type="match status" value="1"/>
</dbReference>
<feature type="transmembrane region" description="Helical" evidence="6">
    <location>
        <begin position="121"/>
        <end position="139"/>
    </location>
</feature>
<feature type="domain" description="3-oxo-5-alpha-steroid 4-dehydrogenase C-terminal" evidence="7">
    <location>
        <begin position="225"/>
        <end position="310"/>
    </location>
</feature>
<feature type="transmembrane region" description="Helical" evidence="6">
    <location>
        <begin position="22"/>
        <end position="43"/>
    </location>
</feature>
<dbReference type="PANTHER" id="PTHR10556:SF43">
    <property type="entry name" value="STEROID 5-ALPHA-REDUCTASE DET2"/>
    <property type="match status" value="1"/>
</dbReference>
<sequence length="310" mass="35473">MERMEQFKLLCSHYLFSPDPAIYRAHVTLFHFFPLICILQSIIITPMGKTSIKSILNLPGKLSWILMELVSPTSFLLTFFLNTPSPIATLNALPTSHKILTVLYLIHYLNRALISPLRAPAYAPAHIIVLIIGTYFNYLNGYSLGSFFLLQQGTVPHGWLRFIIGVVVWVVGFWGNVWHEDLLYEIRRRARREHLERAKGKKDDGVGKGVEVLEVGEGRLVVRGENNGHIYEVPQGGLYQYCWHPHYFMEWVEWAGFLIAAGGWQCPPAINFLVNEIASMTPRAFQGLEFYKQKFGRKTPNRKAVVPFLL</sequence>
<keyword evidence="3 6" id="KW-0812">Transmembrane</keyword>
<dbReference type="EMBL" id="JAVHJO010000018">
    <property type="protein sequence ID" value="KAK6524244.1"/>
    <property type="molecule type" value="Genomic_DNA"/>
</dbReference>
<evidence type="ECO:0000256" key="6">
    <source>
        <dbReference type="SAM" id="Phobius"/>
    </source>
</evidence>
<dbReference type="Pfam" id="PF02544">
    <property type="entry name" value="Steroid_dh"/>
    <property type="match status" value="1"/>
</dbReference>
<comment type="subcellular location">
    <subcellularLocation>
        <location evidence="1">Membrane</location>
        <topology evidence="1">Multi-pass membrane protein</topology>
    </subcellularLocation>
</comment>
<dbReference type="GO" id="GO:0006629">
    <property type="term" value="P:lipid metabolic process"/>
    <property type="evidence" value="ECO:0007669"/>
    <property type="project" value="InterPro"/>
</dbReference>
<evidence type="ECO:0000256" key="3">
    <source>
        <dbReference type="ARBA" id="ARBA00022692"/>
    </source>
</evidence>
<evidence type="ECO:0000313" key="9">
    <source>
        <dbReference type="Proteomes" id="UP001365542"/>
    </source>
</evidence>
<dbReference type="Proteomes" id="UP001365542">
    <property type="component" value="Unassembled WGS sequence"/>
</dbReference>
<accession>A0AAV9WS95</accession>
<evidence type="ECO:0000313" key="8">
    <source>
        <dbReference type="EMBL" id="KAK6524244.1"/>
    </source>
</evidence>
<protein>
    <recommendedName>
        <fullName evidence="7">3-oxo-5-alpha-steroid 4-dehydrogenase C-terminal domain-containing protein</fullName>
    </recommendedName>
</protein>